<protein>
    <submittedName>
        <fullName evidence="1">Uncharacterized protein</fullName>
    </submittedName>
</protein>
<organism evidence="1 2">
    <name type="scientific">Pyrocoelia pectoralis</name>
    <dbReference type="NCBI Taxonomy" id="417401"/>
    <lineage>
        <taxon>Eukaryota</taxon>
        <taxon>Metazoa</taxon>
        <taxon>Ecdysozoa</taxon>
        <taxon>Arthropoda</taxon>
        <taxon>Hexapoda</taxon>
        <taxon>Insecta</taxon>
        <taxon>Pterygota</taxon>
        <taxon>Neoptera</taxon>
        <taxon>Endopterygota</taxon>
        <taxon>Coleoptera</taxon>
        <taxon>Polyphaga</taxon>
        <taxon>Elateriformia</taxon>
        <taxon>Elateroidea</taxon>
        <taxon>Lampyridae</taxon>
        <taxon>Lampyrinae</taxon>
        <taxon>Pyrocoelia</taxon>
    </lineage>
</organism>
<comment type="caution">
    <text evidence="1">The sequence shown here is derived from an EMBL/GenBank/DDBJ whole genome shotgun (WGS) entry which is preliminary data.</text>
</comment>
<gene>
    <name evidence="1" type="ORF">RI129_005880</name>
</gene>
<dbReference type="AlphaFoldDB" id="A0AAN7VA77"/>
<evidence type="ECO:0000313" key="2">
    <source>
        <dbReference type="Proteomes" id="UP001329430"/>
    </source>
</evidence>
<keyword evidence="2" id="KW-1185">Reference proteome</keyword>
<name>A0AAN7VA77_9COLE</name>
<sequence length="126" mass="14526">MDKGGGDCKMAIYKVMYCAKPLVFCELVKMDLNKLNDSTFCKSFKNVKDMEVGEKYKVIGIDTINTKYGERIVVETENFKCVLPLRFYDYFKEDDRFEDFKQSLTNNDVFIVSAGTAGKTTNLKFM</sequence>
<proteinExistence type="predicted"/>
<evidence type="ECO:0000313" key="1">
    <source>
        <dbReference type="EMBL" id="KAK5644580.1"/>
    </source>
</evidence>
<reference evidence="1 2" key="1">
    <citation type="journal article" date="2024" name="Insects">
        <title>An Improved Chromosome-Level Genome Assembly of the Firefly Pyrocoelia pectoralis.</title>
        <authorList>
            <person name="Fu X."/>
            <person name="Meyer-Rochow V.B."/>
            <person name="Ballantyne L."/>
            <person name="Zhu X."/>
        </authorList>
    </citation>
    <scope>NUCLEOTIDE SEQUENCE [LARGE SCALE GENOMIC DNA]</scope>
    <source>
        <strain evidence="1">XCY_ONT2</strain>
    </source>
</reference>
<dbReference type="EMBL" id="JAVRBK010000004">
    <property type="protein sequence ID" value="KAK5644580.1"/>
    <property type="molecule type" value="Genomic_DNA"/>
</dbReference>
<dbReference type="Proteomes" id="UP001329430">
    <property type="component" value="Chromosome 4"/>
</dbReference>
<accession>A0AAN7VA77</accession>